<dbReference type="SUPFAM" id="SSF53850">
    <property type="entry name" value="Periplasmic binding protein-like II"/>
    <property type="match status" value="1"/>
</dbReference>
<dbReference type="InterPro" id="IPR042100">
    <property type="entry name" value="Bug_dom1"/>
</dbReference>
<dbReference type="Pfam" id="PF03401">
    <property type="entry name" value="TctC"/>
    <property type="match status" value="1"/>
</dbReference>
<protein>
    <recommendedName>
        <fullName evidence="4">Tripartite-type tricarboxylate transporter, receptor component TctC</fullName>
    </recommendedName>
</protein>
<dbReference type="EMBL" id="BMIS01000002">
    <property type="protein sequence ID" value="GGE63426.1"/>
    <property type="molecule type" value="Genomic_DNA"/>
</dbReference>
<dbReference type="PANTHER" id="PTHR42928:SF5">
    <property type="entry name" value="BLR1237 PROTEIN"/>
    <property type="match status" value="1"/>
</dbReference>
<dbReference type="Gene3D" id="3.40.190.10">
    <property type="entry name" value="Periplasmic binding protein-like II"/>
    <property type="match status" value="1"/>
</dbReference>
<comment type="caution">
    <text evidence="2">The sequence shown here is derived from an EMBL/GenBank/DDBJ whole genome shotgun (WGS) entry which is preliminary data.</text>
</comment>
<evidence type="ECO:0000313" key="3">
    <source>
        <dbReference type="Proteomes" id="UP000633136"/>
    </source>
</evidence>
<dbReference type="CDD" id="cd07012">
    <property type="entry name" value="PBP2_Bug_TTT"/>
    <property type="match status" value="1"/>
</dbReference>
<dbReference type="PIRSF" id="PIRSF017082">
    <property type="entry name" value="YflP"/>
    <property type="match status" value="1"/>
</dbReference>
<proteinExistence type="inferred from homology"/>
<reference evidence="2" key="2">
    <citation type="submission" date="2020-09" db="EMBL/GenBank/DDBJ databases">
        <authorList>
            <person name="Sun Q."/>
            <person name="Zhou Y."/>
        </authorList>
    </citation>
    <scope>NUCLEOTIDE SEQUENCE</scope>
    <source>
        <strain evidence="2">CGMCC 1.15388</strain>
    </source>
</reference>
<evidence type="ECO:0000256" key="1">
    <source>
        <dbReference type="ARBA" id="ARBA00006987"/>
    </source>
</evidence>
<dbReference type="Gene3D" id="3.40.190.150">
    <property type="entry name" value="Bordetella uptake gene, domain 1"/>
    <property type="match status" value="1"/>
</dbReference>
<dbReference type="Proteomes" id="UP000633136">
    <property type="component" value="Unassembled WGS sequence"/>
</dbReference>
<evidence type="ECO:0008006" key="4">
    <source>
        <dbReference type="Google" id="ProtNLM"/>
    </source>
</evidence>
<reference evidence="2" key="1">
    <citation type="journal article" date="2014" name="Int. J. Syst. Evol. Microbiol.">
        <title>Complete genome sequence of Corynebacterium casei LMG S-19264T (=DSM 44701T), isolated from a smear-ripened cheese.</title>
        <authorList>
            <consortium name="US DOE Joint Genome Institute (JGI-PGF)"/>
            <person name="Walter F."/>
            <person name="Albersmeier A."/>
            <person name="Kalinowski J."/>
            <person name="Ruckert C."/>
        </authorList>
    </citation>
    <scope>NUCLEOTIDE SEQUENCE</scope>
    <source>
        <strain evidence="2">CGMCC 1.15388</strain>
    </source>
</reference>
<comment type="similarity">
    <text evidence="1">Belongs to the UPF0065 (bug) family.</text>
</comment>
<keyword evidence="3" id="KW-1185">Reference proteome</keyword>
<accession>A0A917APJ2</accession>
<name>A0A917APJ2_9MICC</name>
<dbReference type="InterPro" id="IPR005064">
    <property type="entry name" value="BUG"/>
</dbReference>
<evidence type="ECO:0000313" key="2">
    <source>
        <dbReference type="EMBL" id="GGE63426.1"/>
    </source>
</evidence>
<gene>
    <name evidence="2" type="ORF">GCM10011401_08170</name>
</gene>
<organism evidence="2 3">
    <name type="scientific">Nesterenkonia cremea</name>
    <dbReference type="NCBI Taxonomy" id="1882340"/>
    <lineage>
        <taxon>Bacteria</taxon>
        <taxon>Bacillati</taxon>
        <taxon>Actinomycetota</taxon>
        <taxon>Actinomycetes</taxon>
        <taxon>Micrococcales</taxon>
        <taxon>Micrococcaceae</taxon>
        <taxon>Nesterenkonia</taxon>
    </lineage>
</organism>
<dbReference type="AlphaFoldDB" id="A0A917APJ2"/>
<sequence>MLAGTSLALGAALIITACSGPDQQSVQAEEGFPSRSIDVVVPFAPGGSADGTTRQLVAEAEEACGTSFVIRNETGGAGSVGFRSALDSTPDGYTLGTAAIEMSILEHFGIVDILPERDVQGIIQYSEQPVAIAVPADSPLETFEDLQTSENDRMTVATSGTGSIYHLGFEGMALVAGLEDRLVNAPFDGTASALQAAMGGQTDAVTAGAAELRPFVESGDLRALAVFGDPVDYFPEEVPTLEELGYDWDSTAVLGIYAPAGTPDEHVEFLSDCLDEARQSESFSEYMETTGLNQVHRDAQEFDAFLDEEYDRYGEVVREIGLVE</sequence>
<dbReference type="PANTHER" id="PTHR42928">
    <property type="entry name" value="TRICARBOXYLATE-BINDING PROTEIN"/>
    <property type="match status" value="1"/>
</dbReference>